<protein>
    <submittedName>
        <fullName evidence="2">Uncharacterized protein</fullName>
    </submittedName>
</protein>
<sequence length="146" mass="16270">MPPDHPHHHDHEHPHHHGPGHNHAHPDHLHSHMEPGDAAADLQILTTQFIDGFTAAKDKQAYLKIAGVPLEIGGGDTPALKLVDVELRTEWQVGTASPSFGSRELSYLPFPGEMITERTNMGFVYVSMAEKRVVDLRAFLRGRLDR</sequence>
<name>A0A840CKL2_9RHOB</name>
<gene>
    <name evidence="2" type="ORF">GGR17_003105</name>
</gene>
<feature type="compositionally biased region" description="Basic and acidic residues" evidence="1">
    <location>
        <begin position="1"/>
        <end position="13"/>
    </location>
</feature>
<dbReference type="RefSeq" id="WP_054539493.1">
    <property type="nucleotide sequence ID" value="NZ_JACIEQ010000005.1"/>
</dbReference>
<accession>A0A840CKL2</accession>
<feature type="compositionally biased region" description="Basic residues" evidence="1">
    <location>
        <begin position="14"/>
        <end position="23"/>
    </location>
</feature>
<dbReference type="PROSITE" id="PS50096">
    <property type="entry name" value="IQ"/>
    <property type="match status" value="1"/>
</dbReference>
<dbReference type="Proteomes" id="UP000585681">
    <property type="component" value="Unassembled WGS sequence"/>
</dbReference>
<comment type="caution">
    <text evidence="2">The sequence shown here is derived from an EMBL/GenBank/DDBJ whole genome shotgun (WGS) entry which is preliminary data.</text>
</comment>
<evidence type="ECO:0000313" key="3">
    <source>
        <dbReference type="Proteomes" id="UP000585681"/>
    </source>
</evidence>
<reference evidence="2" key="1">
    <citation type="submission" date="2020-08" db="EMBL/GenBank/DDBJ databases">
        <title>Genomic Encyclopedia of Type Strains, Phase IV (KMG-IV): sequencing the most valuable type-strain genomes for metagenomic binning, comparative biology and taxonomic classification.</title>
        <authorList>
            <person name="Goeker M."/>
        </authorList>
    </citation>
    <scope>NUCLEOTIDE SEQUENCE [LARGE SCALE GENOMIC DNA]</scope>
    <source>
        <strain evidence="2">DSM 105040</strain>
    </source>
</reference>
<keyword evidence="3" id="KW-1185">Reference proteome</keyword>
<proteinExistence type="predicted"/>
<feature type="compositionally biased region" description="Basic and acidic residues" evidence="1">
    <location>
        <begin position="24"/>
        <end position="34"/>
    </location>
</feature>
<dbReference type="AlphaFoldDB" id="A0A840CKL2"/>
<organism evidence="2 3">
    <name type="scientific">Actibacterium naphthalenivorans</name>
    <dbReference type="NCBI Taxonomy" id="1614693"/>
    <lineage>
        <taxon>Bacteria</taxon>
        <taxon>Pseudomonadati</taxon>
        <taxon>Pseudomonadota</taxon>
        <taxon>Alphaproteobacteria</taxon>
        <taxon>Rhodobacterales</taxon>
        <taxon>Roseobacteraceae</taxon>
        <taxon>Actibacterium</taxon>
    </lineage>
</organism>
<evidence type="ECO:0000256" key="1">
    <source>
        <dbReference type="SAM" id="MobiDB-lite"/>
    </source>
</evidence>
<evidence type="ECO:0000313" key="2">
    <source>
        <dbReference type="EMBL" id="MBB4023276.1"/>
    </source>
</evidence>
<dbReference type="EMBL" id="JACIEQ010000005">
    <property type="protein sequence ID" value="MBB4023276.1"/>
    <property type="molecule type" value="Genomic_DNA"/>
</dbReference>
<feature type="region of interest" description="Disordered" evidence="1">
    <location>
        <begin position="1"/>
        <end position="34"/>
    </location>
</feature>